<protein>
    <submittedName>
        <fullName evidence="1">Uncharacterized protein</fullName>
    </submittedName>
</protein>
<proteinExistence type="predicted"/>
<evidence type="ECO:0000313" key="1">
    <source>
        <dbReference type="EMBL" id="QOY28200.1"/>
    </source>
</evidence>
<dbReference type="AlphaFoldDB" id="A0A7W4LXL0"/>
<reference evidence="2" key="1">
    <citation type="submission" date="2020-10" db="EMBL/GenBank/DDBJ databases">
        <title>Complete genome sequence of Bacillus velezensis NST6.</title>
        <authorList>
            <person name="Choi J."/>
        </authorList>
    </citation>
    <scope>NUCLEOTIDE SEQUENCE [LARGE SCALE GENOMIC DNA]</scope>
    <source>
        <strain evidence="2">NST6</strain>
    </source>
</reference>
<name>A0A7W4LXL0_BACVE</name>
<evidence type="ECO:0000313" key="2">
    <source>
        <dbReference type="Proteomes" id="UP000587477"/>
    </source>
</evidence>
<accession>A0A7W4LXL0</accession>
<dbReference type="RefSeq" id="WP_260654643.1">
    <property type="nucleotide sequence ID" value="NZ_BDDG01000002.1"/>
</dbReference>
<organism evidence="1 2">
    <name type="scientific">Bacillus velezensis</name>
    <dbReference type="NCBI Taxonomy" id="492670"/>
    <lineage>
        <taxon>Bacteria</taxon>
        <taxon>Bacillati</taxon>
        <taxon>Bacillota</taxon>
        <taxon>Bacilli</taxon>
        <taxon>Bacillales</taxon>
        <taxon>Bacillaceae</taxon>
        <taxon>Bacillus</taxon>
        <taxon>Bacillus amyloliquefaciens group</taxon>
    </lineage>
</organism>
<sequence length="40" mass="4458">MVVIKSYPIEGDFPEFESLIIQIAIEEGSGGSKIISYRKL</sequence>
<gene>
    <name evidence="1" type="ORF">BACVE_003240</name>
</gene>
<dbReference type="Proteomes" id="UP000587477">
    <property type="component" value="Chromosome"/>
</dbReference>
<dbReference type="EMBL" id="CP063687">
    <property type="protein sequence ID" value="QOY28200.1"/>
    <property type="molecule type" value="Genomic_DNA"/>
</dbReference>